<feature type="transmembrane region" description="Helical" evidence="1">
    <location>
        <begin position="303"/>
        <end position="321"/>
    </location>
</feature>
<name>A0A6N6NLF0_9ACTN</name>
<dbReference type="OrthoDB" id="9789229at2"/>
<keyword evidence="1" id="KW-0812">Transmembrane</keyword>
<dbReference type="Proteomes" id="UP000468668">
    <property type="component" value="Unassembled WGS sequence"/>
</dbReference>
<feature type="transmembrane region" description="Helical" evidence="1">
    <location>
        <begin position="132"/>
        <end position="150"/>
    </location>
</feature>
<keyword evidence="1" id="KW-1133">Transmembrane helix</keyword>
<dbReference type="EMBL" id="WAJR01000013">
    <property type="protein sequence ID" value="KAB1640381.1"/>
    <property type="molecule type" value="Genomic_DNA"/>
</dbReference>
<protein>
    <submittedName>
        <fullName evidence="2">Putative ABC transporter permease</fullName>
    </submittedName>
</protein>
<feature type="transmembrane region" description="Helical" evidence="1">
    <location>
        <begin position="333"/>
        <end position="353"/>
    </location>
</feature>
<feature type="transmembrane region" description="Helical" evidence="1">
    <location>
        <begin position="72"/>
        <end position="92"/>
    </location>
</feature>
<dbReference type="InterPro" id="IPR010540">
    <property type="entry name" value="CmpB_TMEM229"/>
</dbReference>
<gene>
    <name evidence="2" type="ORF">F8C90_06435</name>
</gene>
<sequence>MAHGEREEMVVAEGGAIDTACDPKPKMPLLLKVFGVLCIVGGAVSIPSGVLAVVVIVHFLQSGGLAEEALTPLAVTVVLVLAQAAMLVLFILLGVRLLRNKRRYAALTAEVLMAFAAVAFACNIMLNGTDVHIVPTLVILVLLFFVSGYVDPSLSEERELQRKLRDMETRDQAEEGTLGLDSTGRGYIALNFFNVFWIFVVCSVLGLIIEVVYHFVIVVPGEYQDRAGMLFGPFSPIYGVGAVLMTMALNRFHDKPVPVIFLVSAVIGGAFEFFVSWFMETAFGAVAWDYTGTFLSIDGRTNGMFMAMWGMLGVLWIKALLPKMLDVVNLIPWKLRYTVTAIATALMLVNAIMTLQSLDCWYGRLSGHVPETPIEQFYATYFDNDFMANRFESMTINPDSATRGPGAPSDGALG</sequence>
<evidence type="ECO:0000256" key="1">
    <source>
        <dbReference type="SAM" id="Phobius"/>
    </source>
</evidence>
<keyword evidence="3" id="KW-1185">Reference proteome</keyword>
<feature type="transmembrane region" description="Helical" evidence="1">
    <location>
        <begin position="259"/>
        <end position="279"/>
    </location>
</feature>
<dbReference type="Pfam" id="PF06541">
    <property type="entry name" value="ABC_trans_CmpB"/>
    <property type="match status" value="1"/>
</dbReference>
<dbReference type="RefSeq" id="WP_158049673.1">
    <property type="nucleotide sequence ID" value="NZ_WAJR01000013.1"/>
</dbReference>
<evidence type="ECO:0000313" key="3">
    <source>
        <dbReference type="Proteomes" id="UP000468668"/>
    </source>
</evidence>
<reference evidence="2 3" key="1">
    <citation type="submission" date="2019-09" db="EMBL/GenBank/DDBJ databases">
        <title>Whole genome shotgun sequencing (WGS) of Ellagibacter isourolithinifaciens DSM 104140(T) and Adlercreutzia muris DSM 29508(T).</title>
        <authorList>
            <person name="Stoll D.A."/>
            <person name="Danylec N."/>
            <person name="Huch M."/>
        </authorList>
    </citation>
    <scope>NUCLEOTIDE SEQUENCE [LARGE SCALE GENOMIC DNA]</scope>
    <source>
        <strain evidence="2 3">DSM 104140</strain>
    </source>
</reference>
<dbReference type="AlphaFoldDB" id="A0A6N6NLF0"/>
<evidence type="ECO:0000313" key="2">
    <source>
        <dbReference type="EMBL" id="KAB1640381.1"/>
    </source>
</evidence>
<feature type="transmembrane region" description="Helical" evidence="1">
    <location>
        <begin position="33"/>
        <end position="60"/>
    </location>
</feature>
<proteinExistence type="predicted"/>
<dbReference type="GeneID" id="98658040"/>
<organism evidence="2 3">
    <name type="scientific">Ellagibacter isourolithinifaciens</name>
    <dbReference type="NCBI Taxonomy" id="2137581"/>
    <lineage>
        <taxon>Bacteria</taxon>
        <taxon>Bacillati</taxon>
        <taxon>Actinomycetota</taxon>
        <taxon>Coriobacteriia</taxon>
        <taxon>Eggerthellales</taxon>
        <taxon>Eggerthellaceae</taxon>
        <taxon>Ellagibacter</taxon>
    </lineage>
</organism>
<keyword evidence="1" id="KW-0472">Membrane</keyword>
<accession>A0A6N6NLF0</accession>
<feature type="transmembrane region" description="Helical" evidence="1">
    <location>
        <begin position="228"/>
        <end position="247"/>
    </location>
</feature>
<feature type="transmembrane region" description="Helical" evidence="1">
    <location>
        <begin position="104"/>
        <end position="126"/>
    </location>
</feature>
<comment type="caution">
    <text evidence="2">The sequence shown here is derived from an EMBL/GenBank/DDBJ whole genome shotgun (WGS) entry which is preliminary data.</text>
</comment>
<feature type="transmembrane region" description="Helical" evidence="1">
    <location>
        <begin position="195"/>
        <end position="216"/>
    </location>
</feature>